<feature type="chain" id="PRO_5040315497" description="Secreted protein" evidence="1">
    <location>
        <begin position="16"/>
        <end position="71"/>
    </location>
</feature>
<dbReference type="Proteomes" id="UP000774326">
    <property type="component" value="Unassembled WGS sequence"/>
</dbReference>
<reference evidence="2" key="1">
    <citation type="journal article" date="2021" name="Open Biol.">
        <title>Shared evolutionary footprints suggest mitochondrial oxidative damage underlies multiple complex I losses in fungi.</title>
        <authorList>
            <person name="Schikora-Tamarit M.A."/>
            <person name="Marcet-Houben M."/>
            <person name="Nosek J."/>
            <person name="Gabaldon T."/>
        </authorList>
    </citation>
    <scope>NUCLEOTIDE SEQUENCE</scope>
    <source>
        <strain evidence="2">CBS2887</strain>
    </source>
</reference>
<name>A0A9P8QFP2_WICPI</name>
<evidence type="ECO:0000256" key="1">
    <source>
        <dbReference type="SAM" id="SignalP"/>
    </source>
</evidence>
<organism evidence="2 3">
    <name type="scientific">Wickerhamomyces pijperi</name>
    <name type="common">Yeast</name>
    <name type="synonym">Pichia pijperi</name>
    <dbReference type="NCBI Taxonomy" id="599730"/>
    <lineage>
        <taxon>Eukaryota</taxon>
        <taxon>Fungi</taxon>
        <taxon>Dikarya</taxon>
        <taxon>Ascomycota</taxon>
        <taxon>Saccharomycotina</taxon>
        <taxon>Saccharomycetes</taxon>
        <taxon>Phaffomycetales</taxon>
        <taxon>Wickerhamomycetaceae</taxon>
        <taxon>Wickerhamomyces</taxon>
    </lineage>
</organism>
<evidence type="ECO:0000313" key="2">
    <source>
        <dbReference type="EMBL" id="KAH3688285.1"/>
    </source>
</evidence>
<sequence>MVWLVLSITVEASVAAAVAVVAAGVVIEAVAVVTAVDVAVGEGEQHLVGCSYLDHSYPVASPCLVIEDVGT</sequence>
<keyword evidence="1" id="KW-0732">Signal</keyword>
<proteinExistence type="predicted"/>
<accession>A0A9P8QFP2</accession>
<dbReference type="EMBL" id="JAEUBG010000445">
    <property type="protein sequence ID" value="KAH3688285.1"/>
    <property type="molecule type" value="Genomic_DNA"/>
</dbReference>
<keyword evidence="3" id="KW-1185">Reference proteome</keyword>
<reference evidence="2" key="2">
    <citation type="submission" date="2021-01" db="EMBL/GenBank/DDBJ databases">
        <authorList>
            <person name="Schikora-Tamarit M.A."/>
        </authorList>
    </citation>
    <scope>NUCLEOTIDE SEQUENCE</scope>
    <source>
        <strain evidence="2">CBS2887</strain>
    </source>
</reference>
<gene>
    <name evidence="2" type="ORF">WICPIJ_000756</name>
</gene>
<protein>
    <recommendedName>
        <fullName evidence="4">Secreted protein</fullName>
    </recommendedName>
</protein>
<feature type="signal peptide" evidence="1">
    <location>
        <begin position="1"/>
        <end position="15"/>
    </location>
</feature>
<evidence type="ECO:0008006" key="4">
    <source>
        <dbReference type="Google" id="ProtNLM"/>
    </source>
</evidence>
<evidence type="ECO:0000313" key="3">
    <source>
        <dbReference type="Proteomes" id="UP000774326"/>
    </source>
</evidence>
<comment type="caution">
    <text evidence="2">The sequence shown here is derived from an EMBL/GenBank/DDBJ whole genome shotgun (WGS) entry which is preliminary data.</text>
</comment>
<dbReference type="AlphaFoldDB" id="A0A9P8QFP2"/>